<dbReference type="EMBL" id="JPLA01000020">
    <property type="protein sequence ID" value="KLD64249.1"/>
    <property type="molecule type" value="Genomic_DNA"/>
</dbReference>
<dbReference type="STRING" id="1440762.Y882_07800"/>
<protein>
    <recommendedName>
        <fullName evidence="4">DegV domain-containing protein</fullName>
    </recommendedName>
</protein>
<evidence type="ECO:0008006" key="4">
    <source>
        <dbReference type="Google" id="ProtNLM"/>
    </source>
</evidence>
<dbReference type="NCBIfam" id="TIGR00762">
    <property type="entry name" value="DegV"/>
    <property type="match status" value="1"/>
</dbReference>
<comment type="caution">
    <text evidence="2">The sequence shown here is derived from an EMBL/GenBank/DDBJ whole genome shotgun (WGS) entry which is preliminary data.</text>
</comment>
<name>A0A0G9H4W4_9GAMM</name>
<evidence type="ECO:0000313" key="3">
    <source>
        <dbReference type="Proteomes" id="UP000035481"/>
    </source>
</evidence>
<accession>A0A0G9H4W4</accession>
<evidence type="ECO:0000313" key="2">
    <source>
        <dbReference type="EMBL" id="KLD64249.1"/>
    </source>
</evidence>
<dbReference type="Gene3D" id="3.30.1180.10">
    <property type="match status" value="1"/>
</dbReference>
<dbReference type="InterPro" id="IPR003797">
    <property type="entry name" value="DegV"/>
</dbReference>
<dbReference type="PATRIC" id="fig|1440762.4.peg.1045"/>
<dbReference type="InterPro" id="IPR050270">
    <property type="entry name" value="DegV_domain_contain"/>
</dbReference>
<keyword evidence="1" id="KW-0446">Lipid-binding</keyword>
<dbReference type="SUPFAM" id="SSF82549">
    <property type="entry name" value="DAK1/DegV-like"/>
    <property type="match status" value="1"/>
</dbReference>
<dbReference type="Pfam" id="PF02645">
    <property type="entry name" value="DegV"/>
    <property type="match status" value="1"/>
</dbReference>
<gene>
    <name evidence="2" type="ORF">Y882_07800</name>
</gene>
<reference evidence="2 3" key="1">
    <citation type="journal article" date="2015" name="Antonie Van Leeuwenhoek">
        <title>A phylogenomic and molecular marker based taxonomic framework for the order Xanthomonadales: proposal to transfer the families Algiphilaceae and Solimonadaceae to the order Nevskiales ord. nov. and to create a new family within the order Xanthomonadales, the family Rhodanobacteraceae fam. nov., containing the genus Rhodanobacter and its closest relatives.</title>
        <authorList>
            <person name="Naushad S."/>
            <person name="Adeolu M."/>
            <person name="Wong S."/>
            <person name="Sohail M."/>
            <person name="Schellhorn H.E."/>
            <person name="Gupta R.S."/>
        </authorList>
    </citation>
    <scope>NUCLEOTIDE SEQUENCE [LARGE SCALE GENOMIC DNA]</scope>
    <source>
        <strain evidence="2 3">DSM 16301</strain>
    </source>
</reference>
<sequence length="314" mass="34479">MRMGIAIDAACDLPQAFLQKHNIAVMPITIRIDDEIFMDNRNQVELHRFLDRNLGSRSHSAETIPCSVEDVQKLFLDKLVLERDCVFCLTITATRSAINDHVVKASFAVLKHYREVREKNGLTGPFLMRVIDTRTLFAGSGPAIVEATRLIDAGEVPAAIRERLTYVANNSYGYMLPRDLYYLRARAKKKGDRSVGLVSAMLGSALDIKPLLRGYRGETSPVGKVRGFEHGAETLFNYTAKRVQAGLLVPAVCVSYGGDLAELAKLPGYATLRAACEERGVELMEAPMSITGMVNVGEGAVTLGFAAEEHVAEF</sequence>
<organism evidence="2 3">
    <name type="scientific">Dyella japonica DSM 16301</name>
    <dbReference type="NCBI Taxonomy" id="1440762"/>
    <lineage>
        <taxon>Bacteria</taxon>
        <taxon>Pseudomonadati</taxon>
        <taxon>Pseudomonadota</taxon>
        <taxon>Gammaproteobacteria</taxon>
        <taxon>Lysobacterales</taxon>
        <taxon>Rhodanobacteraceae</taxon>
        <taxon>Dyella</taxon>
    </lineage>
</organism>
<dbReference type="RefSeq" id="WP_046971313.1">
    <property type="nucleotide sequence ID" value="NZ_JPLA01000020.1"/>
</dbReference>
<dbReference type="PANTHER" id="PTHR33434:SF2">
    <property type="entry name" value="FATTY ACID-BINDING PROTEIN TM_1468"/>
    <property type="match status" value="1"/>
</dbReference>
<dbReference type="InterPro" id="IPR043168">
    <property type="entry name" value="DegV_C"/>
</dbReference>
<proteinExistence type="predicted"/>
<dbReference type="GO" id="GO:0008289">
    <property type="term" value="F:lipid binding"/>
    <property type="evidence" value="ECO:0007669"/>
    <property type="project" value="UniProtKB-KW"/>
</dbReference>
<dbReference type="AlphaFoldDB" id="A0A0G9H4W4"/>
<dbReference type="PANTHER" id="PTHR33434">
    <property type="entry name" value="DEGV DOMAIN-CONTAINING PROTEIN DR_1986-RELATED"/>
    <property type="match status" value="1"/>
</dbReference>
<dbReference type="Proteomes" id="UP000035481">
    <property type="component" value="Unassembled WGS sequence"/>
</dbReference>
<dbReference type="PROSITE" id="PS51482">
    <property type="entry name" value="DEGV"/>
    <property type="match status" value="1"/>
</dbReference>
<dbReference type="Gene3D" id="3.40.50.10170">
    <property type="match status" value="1"/>
</dbReference>
<evidence type="ECO:0000256" key="1">
    <source>
        <dbReference type="ARBA" id="ARBA00023121"/>
    </source>
</evidence>